<gene>
    <name evidence="11" type="ORF">KC01_LOCUS25713</name>
</gene>
<dbReference type="SMART" id="SM00110">
    <property type="entry name" value="C1Q"/>
    <property type="match status" value="1"/>
</dbReference>
<comment type="subcellular location">
    <subcellularLocation>
        <location evidence="1">Secreted</location>
        <location evidence="1">Extracellular space</location>
        <location evidence="1">Extracellular matrix</location>
    </subcellularLocation>
</comment>
<dbReference type="SUPFAM" id="SSF49842">
    <property type="entry name" value="TNF-like"/>
    <property type="match status" value="1"/>
</dbReference>
<evidence type="ECO:0008006" key="13">
    <source>
        <dbReference type="Google" id="ProtNLM"/>
    </source>
</evidence>
<sequence length="862" mass="94467">MRSALVFLLAALRTISASHFQYKMFQENYPGPSGSQAHQRNKNWCAYVAQRNVSSVVAGGTESFVQPELVPCPLEAPSCVQQVVYRTHFRPMYKIDYRIVSELEWRCCPGYQGYDCKEVKDMNLLPTDHSASPGHVPLSPGSVMNTDHPWAGDGLFPGHAGHRQTSGRTGSPSPRHLEQEVQHLSQMVLDMQARMTDMASSLRVDFQEDASKMLVSLMNDLRQPASARGGDTQTVQLQDFSFEPETQQTDVMNRISQVTGDLESNTNTLKDLLDWVNRHDGQIHLLMEAAEKSPATPAPGHDLRPYVDQKIRVLREELMEGIDIKMADLKNSCEYKMMSVQELCESQESHYSSLTELMESKESDLREDIEELKSKLEREGRGQSESSAPVLGRVENIERCLNLSEHNLSGRCVALAEEFSGKHSKALEDLQKNMEAKLLLMQDRLGSLLDDTRTQPHVIALDKVSNVTGNTIQDIQNSLKKAETKITAIHEMHQNCQQDLDALKTTIHLQHHKLGDVEKSVLHNNMSFESLTQDLRSVKNEISDCKEKAMEVGKELVDLHGRTVDVESLCSKLEPISNSLQRVKDGLSKHVASLWTCVNQLNGTVRSQGKDLGQLRETGQSLQSHLSQVTKDLHLLSPSAPKDTAAHAARPPPTGPTDDNSVPQMTVMETGEAGPPGRMSVSQLPAGADGSMAPVQGYAGAPASPDNQRDLPLVSAEEKMAFSVGLTLTPFVGDIGIIRFNKVLVNDGGSYDPHTGVFTAPVGGRYLLSAVLAPQRGHRVEAVVSVSNHSVQKLDSSGFSGGPELQGQCNCSSVASLSLVLPLKQGDRVGLVLTAGRLAISASSEVLSTFSAVLLYSTPVQR</sequence>
<feature type="domain" description="C1q" evidence="9">
    <location>
        <begin position="715"/>
        <end position="861"/>
    </location>
</feature>
<dbReference type="Pfam" id="PF07546">
    <property type="entry name" value="EMI"/>
    <property type="match status" value="1"/>
</dbReference>
<evidence type="ECO:0000259" key="9">
    <source>
        <dbReference type="PROSITE" id="PS50871"/>
    </source>
</evidence>
<protein>
    <recommendedName>
        <fullName evidence="13">EMILIN-2</fullName>
    </recommendedName>
</protein>
<evidence type="ECO:0000259" key="10">
    <source>
        <dbReference type="PROSITE" id="PS51041"/>
    </source>
</evidence>
<evidence type="ECO:0000256" key="5">
    <source>
        <dbReference type="ARBA" id="ARBA00023054"/>
    </source>
</evidence>
<organism evidence="11 12">
    <name type="scientific">Knipowitschia caucasica</name>
    <name type="common">Caucasian dwarf goby</name>
    <name type="synonym">Pomatoschistus caucasicus</name>
    <dbReference type="NCBI Taxonomy" id="637954"/>
    <lineage>
        <taxon>Eukaryota</taxon>
        <taxon>Metazoa</taxon>
        <taxon>Chordata</taxon>
        <taxon>Craniata</taxon>
        <taxon>Vertebrata</taxon>
        <taxon>Euteleostomi</taxon>
        <taxon>Actinopterygii</taxon>
        <taxon>Neopterygii</taxon>
        <taxon>Teleostei</taxon>
        <taxon>Neoteleostei</taxon>
        <taxon>Acanthomorphata</taxon>
        <taxon>Gobiaria</taxon>
        <taxon>Gobiiformes</taxon>
        <taxon>Gobioidei</taxon>
        <taxon>Gobiidae</taxon>
        <taxon>Gobiinae</taxon>
        <taxon>Knipowitschia</taxon>
    </lineage>
</organism>
<dbReference type="InterPro" id="IPR001073">
    <property type="entry name" value="C1q_dom"/>
</dbReference>
<dbReference type="Pfam" id="PF00386">
    <property type="entry name" value="C1q"/>
    <property type="match status" value="1"/>
</dbReference>
<feature type="signal peptide" evidence="8">
    <location>
        <begin position="1"/>
        <end position="17"/>
    </location>
</feature>
<keyword evidence="4 8" id="KW-0732">Signal</keyword>
<feature type="region of interest" description="Disordered" evidence="7">
    <location>
        <begin position="153"/>
        <end position="178"/>
    </location>
</feature>
<reference evidence="11 12" key="1">
    <citation type="submission" date="2024-04" db="EMBL/GenBank/DDBJ databases">
        <authorList>
            <person name="Waldvogel A.-M."/>
            <person name="Schoenle A."/>
        </authorList>
    </citation>
    <scope>NUCLEOTIDE SEQUENCE [LARGE SCALE GENOMIC DNA]</scope>
</reference>
<dbReference type="PANTHER" id="PTHR15427:SF5">
    <property type="entry name" value="EMILIN-2"/>
    <property type="match status" value="1"/>
</dbReference>
<dbReference type="PANTHER" id="PTHR15427">
    <property type="entry name" value="EMILIN ELASTIN MICROFIBRIL INTERFACE-LOCATED PROTEIN ELASTIN MICROFIBRIL INTERFACER"/>
    <property type="match status" value="1"/>
</dbReference>
<evidence type="ECO:0000313" key="11">
    <source>
        <dbReference type="EMBL" id="CAL1597159.1"/>
    </source>
</evidence>
<dbReference type="PROSITE" id="PS50871">
    <property type="entry name" value="C1Q"/>
    <property type="match status" value="1"/>
</dbReference>
<dbReference type="InterPro" id="IPR008983">
    <property type="entry name" value="Tumour_necrosis_fac-like_dom"/>
</dbReference>
<keyword evidence="5" id="KW-0175">Coiled coil</keyword>
<evidence type="ECO:0000256" key="4">
    <source>
        <dbReference type="ARBA" id="ARBA00022729"/>
    </source>
</evidence>
<evidence type="ECO:0000256" key="7">
    <source>
        <dbReference type="SAM" id="MobiDB-lite"/>
    </source>
</evidence>
<name>A0AAV2LC81_KNICA</name>
<evidence type="ECO:0000256" key="3">
    <source>
        <dbReference type="ARBA" id="ARBA00022530"/>
    </source>
</evidence>
<dbReference type="Gene3D" id="2.60.120.40">
    <property type="match status" value="1"/>
</dbReference>
<evidence type="ECO:0000256" key="6">
    <source>
        <dbReference type="ARBA" id="ARBA00023157"/>
    </source>
</evidence>
<dbReference type="InterPro" id="IPR050392">
    <property type="entry name" value="Collagen/C1q_domain"/>
</dbReference>
<feature type="compositionally biased region" description="Polar residues" evidence="7">
    <location>
        <begin position="163"/>
        <end position="172"/>
    </location>
</feature>
<dbReference type="EMBL" id="OZ035843">
    <property type="protein sequence ID" value="CAL1597159.1"/>
    <property type="molecule type" value="Genomic_DNA"/>
</dbReference>
<accession>A0AAV2LC81</accession>
<evidence type="ECO:0000256" key="1">
    <source>
        <dbReference type="ARBA" id="ARBA00004498"/>
    </source>
</evidence>
<feature type="region of interest" description="Disordered" evidence="7">
    <location>
        <begin position="638"/>
        <end position="677"/>
    </location>
</feature>
<evidence type="ECO:0000256" key="8">
    <source>
        <dbReference type="SAM" id="SignalP"/>
    </source>
</evidence>
<dbReference type="AlphaFoldDB" id="A0AAV2LC81"/>
<dbReference type="Proteomes" id="UP001497482">
    <property type="component" value="Chromosome 21"/>
</dbReference>
<dbReference type="InterPro" id="IPR011489">
    <property type="entry name" value="EMI_domain"/>
</dbReference>
<keyword evidence="12" id="KW-1185">Reference proteome</keyword>
<dbReference type="PROSITE" id="PS51041">
    <property type="entry name" value="EMI"/>
    <property type="match status" value="1"/>
</dbReference>
<feature type="domain" description="EMI" evidence="10">
    <location>
        <begin position="41"/>
        <end position="118"/>
    </location>
</feature>
<keyword evidence="3" id="KW-0272">Extracellular matrix</keyword>
<feature type="chain" id="PRO_5043606877" description="EMILIN-2" evidence="8">
    <location>
        <begin position="18"/>
        <end position="862"/>
    </location>
</feature>
<evidence type="ECO:0000313" key="12">
    <source>
        <dbReference type="Proteomes" id="UP001497482"/>
    </source>
</evidence>
<keyword evidence="2" id="KW-0964">Secreted</keyword>
<keyword evidence="6" id="KW-1015">Disulfide bond</keyword>
<evidence type="ECO:0000256" key="2">
    <source>
        <dbReference type="ARBA" id="ARBA00022525"/>
    </source>
</evidence>
<proteinExistence type="predicted"/>